<dbReference type="InParanoid" id="A0A6C2YNN2"/>
<dbReference type="EMBL" id="LR586016">
    <property type="protein sequence ID" value="VIP02977.1"/>
    <property type="molecule type" value="Genomic_DNA"/>
</dbReference>
<reference evidence="1" key="1">
    <citation type="submission" date="2019-04" db="EMBL/GenBank/DDBJ databases">
        <authorList>
            <consortium name="Science for Life Laboratories"/>
        </authorList>
    </citation>
    <scope>NUCLEOTIDE SEQUENCE</scope>
    <source>
        <strain evidence="1">MBLW1</strain>
    </source>
</reference>
<dbReference type="AlphaFoldDB" id="A0A6C2YNN2"/>
<name>A0A6C2YNN2_9BACT</name>
<organism evidence="1">
    <name type="scientific">Tuwongella immobilis</name>
    <dbReference type="NCBI Taxonomy" id="692036"/>
    <lineage>
        <taxon>Bacteria</taxon>
        <taxon>Pseudomonadati</taxon>
        <taxon>Planctomycetota</taxon>
        <taxon>Planctomycetia</taxon>
        <taxon>Gemmatales</taxon>
        <taxon>Gemmataceae</taxon>
        <taxon>Tuwongella</taxon>
    </lineage>
</organism>
<proteinExistence type="predicted"/>
<sequence>MDRLLTAVQVSKMLSVRVSEVLRWNKGGNGPVPIVIPGIGLRWSQSEIELWIH</sequence>
<keyword evidence="2" id="KW-1185">Reference proteome</keyword>
<accession>A0A6C2YNN2</accession>
<gene>
    <name evidence="1" type="ORF">GMBLW1_09830</name>
</gene>
<dbReference type="EMBL" id="LR593887">
    <property type="protein sequence ID" value="VTS03019.1"/>
    <property type="molecule type" value="Genomic_DNA"/>
</dbReference>
<dbReference type="Proteomes" id="UP000464378">
    <property type="component" value="Chromosome"/>
</dbReference>
<protein>
    <recommendedName>
        <fullName evidence="3">Helix-turn-helix domain-containing protein</fullName>
    </recommendedName>
</protein>
<evidence type="ECO:0000313" key="1">
    <source>
        <dbReference type="EMBL" id="VIP02977.1"/>
    </source>
</evidence>
<evidence type="ECO:0000313" key="2">
    <source>
        <dbReference type="Proteomes" id="UP000464378"/>
    </source>
</evidence>
<evidence type="ECO:0008006" key="3">
    <source>
        <dbReference type="Google" id="ProtNLM"/>
    </source>
</evidence>
<dbReference type="KEGG" id="tim:GMBLW1_09830"/>